<evidence type="ECO:0000256" key="12">
    <source>
        <dbReference type="ARBA" id="ARBA00052013"/>
    </source>
</evidence>
<evidence type="ECO:0000256" key="17">
    <source>
        <dbReference type="ARBA" id="ARBA00076608"/>
    </source>
</evidence>
<keyword evidence="10" id="KW-0325">Glycoprotein</keyword>
<comment type="subunit">
    <text evidence="3">Homodimer.</text>
</comment>
<evidence type="ECO:0000256" key="1">
    <source>
        <dbReference type="ARBA" id="ARBA00004371"/>
    </source>
</evidence>
<evidence type="ECO:0000256" key="9">
    <source>
        <dbReference type="ARBA" id="ARBA00023157"/>
    </source>
</evidence>
<dbReference type="GO" id="GO:0008239">
    <property type="term" value="F:dipeptidyl-peptidase activity"/>
    <property type="evidence" value="ECO:0007669"/>
    <property type="project" value="TreeGrafter"/>
</dbReference>
<dbReference type="GO" id="GO:0004185">
    <property type="term" value="F:serine-type carboxypeptidase activity"/>
    <property type="evidence" value="ECO:0007669"/>
    <property type="project" value="UniProtKB-EC"/>
</dbReference>
<feature type="signal peptide" evidence="18">
    <location>
        <begin position="1"/>
        <end position="21"/>
    </location>
</feature>
<keyword evidence="8" id="KW-0865">Zymogen</keyword>
<dbReference type="PANTHER" id="PTHR11010:SF38">
    <property type="entry name" value="LYSOSOMAL PRO-X CARBOXYPEPTIDASE"/>
    <property type="match status" value="1"/>
</dbReference>
<evidence type="ECO:0000256" key="18">
    <source>
        <dbReference type="SAM" id="SignalP"/>
    </source>
</evidence>
<evidence type="ECO:0000256" key="6">
    <source>
        <dbReference type="ARBA" id="ARBA00022729"/>
    </source>
</evidence>
<dbReference type="EMBL" id="CAJNOR010001665">
    <property type="protein sequence ID" value="CAF1180373.1"/>
    <property type="molecule type" value="Genomic_DNA"/>
</dbReference>
<dbReference type="Gene3D" id="1.20.120.980">
    <property type="entry name" value="Serine carboxypeptidase S28, SKS domain"/>
    <property type="match status" value="1"/>
</dbReference>
<dbReference type="EC" id="3.4.16.2" evidence="14"/>
<dbReference type="InterPro" id="IPR029058">
    <property type="entry name" value="AB_hydrolase_fold"/>
</dbReference>
<name>A0A814UZ21_ADIRI</name>
<organism evidence="19 20">
    <name type="scientific">Adineta ricciae</name>
    <name type="common">Rotifer</name>
    <dbReference type="NCBI Taxonomy" id="249248"/>
    <lineage>
        <taxon>Eukaryota</taxon>
        <taxon>Metazoa</taxon>
        <taxon>Spiralia</taxon>
        <taxon>Gnathifera</taxon>
        <taxon>Rotifera</taxon>
        <taxon>Eurotatoria</taxon>
        <taxon>Bdelloidea</taxon>
        <taxon>Adinetida</taxon>
        <taxon>Adinetidae</taxon>
        <taxon>Adineta</taxon>
    </lineage>
</organism>
<evidence type="ECO:0000256" key="3">
    <source>
        <dbReference type="ARBA" id="ARBA00011738"/>
    </source>
</evidence>
<evidence type="ECO:0000256" key="10">
    <source>
        <dbReference type="ARBA" id="ARBA00023180"/>
    </source>
</evidence>
<reference evidence="19" key="1">
    <citation type="submission" date="2021-02" db="EMBL/GenBank/DDBJ databases">
        <authorList>
            <person name="Nowell W R."/>
        </authorList>
    </citation>
    <scope>NUCLEOTIDE SEQUENCE</scope>
</reference>
<comment type="catalytic activity">
    <reaction evidence="12">
        <text>Cleavage of a -Pro-|-Xaa bond to release a C-terminal amino acid.</text>
        <dbReference type="EC" id="3.4.16.2"/>
    </reaction>
</comment>
<keyword evidence="20" id="KW-1185">Reference proteome</keyword>
<keyword evidence="9" id="KW-1015">Disulfide bond</keyword>
<evidence type="ECO:0000256" key="11">
    <source>
        <dbReference type="ARBA" id="ARBA00023228"/>
    </source>
</evidence>
<dbReference type="GO" id="GO:0043535">
    <property type="term" value="P:regulation of blood vessel endothelial cell migration"/>
    <property type="evidence" value="ECO:0007669"/>
    <property type="project" value="TreeGrafter"/>
</dbReference>
<dbReference type="GO" id="GO:0006508">
    <property type="term" value="P:proteolysis"/>
    <property type="evidence" value="ECO:0007669"/>
    <property type="project" value="UniProtKB-KW"/>
</dbReference>
<evidence type="ECO:0000256" key="15">
    <source>
        <dbReference type="ARBA" id="ARBA00073691"/>
    </source>
</evidence>
<keyword evidence="11" id="KW-0458">Lysosome</keyword>
<dbReference type="AlphaFoldDB" id="A0A814UZ21"/>
<keyword evidence="4" id="KW-0121">Carboxypeptidase</keyword>
<dbReference type="GO" id="GO:0005764">
    <property type="term" value="C:lysosome"/>
    <property type="evidence" value="ECO:0007669"/>
    <property type="project" value="UniProtKB-SubCell"/>
</dbReference>
<dbReference type="Proteomes" id="UP000663828">
    <property type="component" value="Unassembled WGS sequence"/>
</dbReference>
<evidence type="ECO:0000313" key="19">
    <source>
        <dbReference type="EMBL" id="CAF1180373.1"/>
    </source>
</evidence>
<dbReference type="FunFam" id="1.20.120.980:FF:000002">
    <property type="entry name" value="lysosomal Pro-X carboxypeptidase"/>
    <property type="match status" value="1"/>
</dbReference>
<dbReference type="Gene3D" id="3.40.50.1820">
    <property type="entry name" value="alpha/beta hydrolase"/>
    <property type="match status" value="1"/>
</dbReference>
<evidence type="ECO:0000256" key="8">
    <source>
        <dbReference type="ARBA" id="ARBA00023145"/>
    </source>
</evidence>
<evidence type="ECO:0000256" key="5">
    <source>
        <dbReference type="ARBA" id="ARBA00022670"/>
    </source>
</evidence>
<sequence>MTMKFYLIVCCLLVFLHLSAAKWSKPRRLNMMINSRREIRDDRCRQFRTITQKVDHFGFVNMDTYEQRYTLNTDHWESGRPIFFYAGNEGDIDLFCDNTGFMWDIAPLFNAMVVFGEHRYYGKSLPYGNASYLKPENARYLTSGQALADYAYLLDYIRSSIKGAENSPAIVFGGSYGGMLAAYFRMKYPHVVAGAHAASAPILQMTTPCEAFSRVVTQDFLRESSQCVDIIRSSWGAINRIAAAAGGLQRLTNLFKLCRPLQTADELKNWLLDMYGNIAMVDYPYPTSFLADLPAFPARAYCANVTASSLDRVNDDIDIVQRIVRGTNVFFNYTGHTECFDTGSQGTPSIGDFGWWYQSCTEFVMPMCSDGVNDMFEKQDWDFQAFSDSCYLQWKVRPRSEWPYIEYGGKNISDLRFYSNIAFTNGDLDPWSAGGLNVQVAPTLPAILVTGGAHHLDLRGANKADPPSVLQARQEIVALIEKWIS</sequence>
<dbReference type="SUPFAM" id="SSF53474">
    <property type="entry name" value="alpha/beta-Hydrolases"/>
    <property type="match status" value="1"/>
</dbReference>
<comment type="function">
    <text evidence="13">Cleaves C-terminal amino acids linked to proline in peptides such as angiotensin II, III and des-Arg9-bradykinin. This cleavage occurs at acidic pH, but enzymatic activity is retained with some substrates at neutral pH.</text>
</comment>
<evidence type="ECO:0000256" key="7">
    <source>
        <dbReference type="ARBA" id="ARBA00022801"/>
    </source>
</evidence>
<keyword evidence="6 18" id="KW-0732">Signal</keyword>
<gene>
    <name evidence="19" type="ORF">XAT740_LOCUS22542</name>
</gene>
<accession>A0A814UZ21</accession>
<feature type="chain" id="PRO_5032280089" description="Lysosomal Pro-X carboxypeptidase" evidence="18">
    <location>
        <begin position="22"/>
        <end position="485"/>
    </location>
</feature>
<evidence type="ECO:0000256" key="2">
    <source>
        <dbReference type="ARBA" id="ARBA00011079"/>
    </source>
</evidence>
<dbReference type="PANTHER" id="PTHR11010">
    <property type="entry name" value="PROTEASE S28 PRO-X CARBOXYPEPTIDASE-RELATED"/>
    <property type="match status" value="1"/>
</dbReference>
<dbReference type="InterPro" id="IPR008758">
    <property type="entry name" value="Peptidase_S28"/>
</dbReference>
<evidence type="ECO:0000256" key="13">
    <source>
        <dbReference type="ARBA" id="ARBA00059701"/>
    </source>
</evidence>
<protein>
    <recommendedName>
        <fullName evidence="15">Lysosomal Pro-X carboxypeptidase</fullName>
        <ecNumber evidence="14">3.4.16.2</ecNumber>
    </recommendedName>
    <alternativeName>
        <fullName evidence="17">Proline carboxypeptidase</fullName>
    </alternativeName>
    <alternativeName>
        <fullName evidence="16">Prolylcarboxypeptidase</fullName>
    </alternativeName>
</protein>
<evidence type="ECO:0000256" key="14">
    <source>
        <dbReference type="ARBA" id="ARBA00066456"/>
    </source>
</evidence>
<dbReference type="GO" id="GO:0003085">
    <property type="term" value="P:negative regulation of systemic arterial blood pressure"/>
    <property type="evidence" value="ECO:0007669"/>
    <property type="project" value="TreeGrafter"/>
</dbReference>
<comment type="caution">
    <text evidence="19">The sequence shown here is derived from an EMBL/GenBank/DDBJ whole genome shotgun (WGS) entry which is preliminary data.</text>
</comment>
<comment type="subcellular location">
    <subcellularLocation>
        <location evidence="1">Lysosome</location>
    </subcellularLocation>
</comment>
<proteinExistence type="inferred from homology"/>
<dbReference type="InterPro" id="IPR042269">
    <property type="entry name" value="Ser_carbopepase_S28_SKS"/>
</dbReference>
<comment type="similarity">
    <text evidence="2">Belongs to the peptidase S28 family.</text>
</comment>
<evidence type="ECO:0000313" key="20">
    <source>
        <dbReference type="Proteomes" id="UP000663828"/>
    </source>
</evidence>
<keyword evidence="5" id="KW-0645">Protease</keyword>
<evidence type="ECO:0000256" key="16">
    <source>
        <dbReference type="ARBA" id="ARBA00076475"/>
    </source>
</evidence>
<keyword evidence="7" id="KW-0378">Hydrolase</keyword>
<dbReference type="Pfam" id="PF05577">
    <property type="entry name" value="Peptidase_S28"/>
    <property type="match status" value="1"/>
</dbReference>
<evidence type="ECO:0000256" key="4">
    <source>
        <dbReference type="ARBA" id="ARBA00022645"/>
    </source>
</evidence>